<organism evidence="1 2">
    <name type="scientific">Corallococcus exiguus</name>
    <dbReference type="NCBI Taxonomy" id="83462"/>
    <lineage>
        <taxon>Bacteria</taxon>
        <taxon>Pseudomonadati</taxon>
        <taxon>Myxococcota</taxon>
        <taxon>Myxococcia</taxon>
        <taxon>Myxococcales</taxon>
        <taxon>Cystobacterineae</taxon>
        <taxon>Myxococcaceae</taxon>
        <taxon>Corallococcus</taxon>
    </lineage>
</organism>
<dbReference type="Gene3D" id="2.80.10.50">
    <property type="match status" value="1"/>
</dbReference>
<reference evidence="1 2" key="1">
    <citation type="submission" date="2020-01" db="EMBL/GenBank/DDBJ databases">
        <title>The draft genome sequence of Corallococcus exiguus DSM 14696.</title>
        <authorList>
            <person name="Zhang X."/>
            <person name="Zhu H."/>
        </authorList>
    </citation>
    <scope>NUCLEOTIDE SEQUENCE [LARGE SCALE GENOMIC DNA]</scope>
    <source>
        <strain evidence="1 2">DSM 14696</strain>
    </source>
</reference>
<dbReference type="EMBL" id="JAAAPK010000002">
    <property type="protein sequence ID" value="NBC39618.1"/>
    <property type="molecule type" value="Genomic_DNA"/>
</dbReference>
<accession>A0A7X4Y651</accession>
<name>A0A7X4Y651_9BACT</name>
<evidence type="ECO:0000313" key="1">
    <source>
        <dbReference type="EMBL" id="NBC39618.1"/>
    </source>
</evidence>
<dbReference type="AlphaFoldDB" id="A0A7X4Y651"/>
<keyword evidence="2" id="KW-1185">Reference proteome</keyword>
<evidence type="ECO:0000313" key="2">
    <source>
        <dbReference type="Proteomes" id="UP000537825"/>
    </source>
</evidence>
<dbReference type="InterPro" id="IPR035992">
    <property type="entry name" value="Ricin_B-like_lectins"/>
</dbReference>
<gene>
    <name evidence="1" type="ORF">GTZ93_07210</name>
</gene>
<dbReference type="SUPFAM" id="SSF50370">
    <property type="entry name" value="Ricin B-like lectins"/>
    <property type="match status" value="1"/>
</dbReference>
<protein>
    <submittedName>
        <fullName evidence="1">Uncharacterized protein</fullName>
    </submittedName>
</protein>
<dbReference type="Proteomes" id="UP000537825">
    <property type="component" value="Unassembled WGS sequence"/>
</dbReference>
<dbReference type="RefSeq" id="WP_139919390.1">
    <property type="nucleotide sequence ID" value="NZ_CBCSLE010000169.1"/>
</dbReference>
<comment type="caution">
    <text evidence="1">The sequence shown here is derived from an EMBL/GenBank/DDBJ whole genome shotgun (WGS) entry which is preliminary data.</text>
</comment>
<sequence>MFQTSKNPADVKIEKDRGTVWTLLNGTNALANDPASPQHYVTTRTSVPSDPNQQWIMSAADTNPQAFYFMNKASGLYLCAPLPGSGSNLVFQIKKKQGVVGPYDYMAWAVQQPNGSLPGYIAETASPGQVISCSLNFEVYISGWQDDPKQLFLVSAQASPEGMQGAYGSAA</sequence>
<proteinExistence type="predicted"/>